<dbReference type="STRING" id="157652.A0A371GY61"/>
<dbReference type="InterPro" id="IPR013087">
    <property type="entry name" value="Znf_C2H2_type"/>
</dbReference>
<dbReference type="GO" id="GO:0008270">
    <property type="term" value="F:zinc ion binding"/>
    <property type="evidence" value="ECO:0007669"/>
    <property type="project" value="InterPro"/>
</dbReference>
<dbReference type="InterPro" id="IPR003604">
    <property type="entry name" value="Matrin/U1-like-C_Znf_C2H2"/>
</dbReference>
<reference evidence="3" key="1">
    <citation type="submission" date="2018-05" db="EMBL/GenBank/DDBJ databases">
        <title>Draft genome of Mucuna pruriens seed.</title>
        <authorList>
            <person name="Nnadi N.E."/>
            <person name="Vos R."/>
            <person name="Hasami M.H."/>
            <person name="Devisetty U.K."/>
            <person name="Aguiy J.C."/>
        </authorList>
    </citation>
    <scope>NUCLEOTIDE SEQUENCE [LARGE SCALE GENOMIC DNA]</scope>
    <source>
        <strain evidence="3">JCA_2017</strain>
    </source>
</reference>
<dbReference type="Gene3D" id="3.30.160.60">
    <property type="entry name" value="Classic Zinc Finger"/>
    <property type="match status" value="2"/>
</dbReference>
<dbReference type="GO" id="GO:0003676">
    <property type="term" value="F:nucleic acid binding"/>
    <property type="evidence" value="ECO:0007669"/>
    <property type="project" value="InterPro"/>
</dbReference>
<protein>
    <submittedName>
        <fullName evidence="3">Zinc finger protein</fullName>
    </submittedName>
</protein>
<dbReference type="PANTHER" id="PTHR47487">
    <property type="entry name" value="OS06G0651300 PROTEIN-RELATED"/>
    <property type="match status" value="1"/>
</dbReference>
<feature type="non-terminal residue" evidence="3">
    <location>
        <position position="1"/>
    </location>
</feature>
<feature type="coiled-coil region" evidence="1">
    <location>
        <begin position="58"/>
        <end position="87"/>
    </location>
</feature>
<dbReference type="PANTHER" id="PTHR47487:SF8">
    <property type="entry name" value="OS08G0270900 PROTEIN"/>
    <property type="match status" value="1"/>
</dbReference>
<dbReference type="EMBL" id="QJKJ01004125">
    <property type="protein sequence ID" value="RDX95451.1"/>
    <property type="molecule type" value="Genomic_DNA"/>
</dbReference>
<sequence>MEFKYRAVQNQQTPTPMSHPVTYVSDRSLHGSEFAPGNFPTNVMLPNGFQTPVPINAREAIQRELEKQQIRREIEKEEIRREIIAKEIAWRRELENEVRKEIVLGISMQKPEGFLLQPPGSMSLNQNMKSMNNTINSTSLIGGPQPQLHPKDDTRQLCVQTNYNKEIIQAKLDPDFCGAKHKAMTPAVDVSEHLAFSLQKKLKQDWSCALCQVSATSENGLNDHLRGKKHKAKEIALRSKRIGLDARLDSQTTQPCITAANTSIVEPRKEDHAGKKNQGLDGVENENEITTEKETGETNALTTKKKFKFWCAICEVGTYSEIVMQDHKIGKKHLAKMKKFSQHNGALHYG</sequence>
<feature type="domain" description="U1-type" evidence="2">
    <location>
        <begin position="203"/>
        <end position="237"/>
    </location>
</feature>
<dbReference type="SMART" id="SM00451">
    <property type="entry name" value="ZnF_U1"/>
    <property type="match status" value="2"/>
</dbReference>
<proteinExistence type="predicted"/>
<dbReference type="Pfam" id="PF12874">
    <property type="entry name" value="zf-met"/>
    <property type="match status" value="2"/>
</dbReference>
<evidence type="ECO:0000313" key="4">
    <source>
        <dbReference type="Proteomes" id="UP000257109"/>
    </source>
</evidence>
<evidence type="ECO:0000256" key="1">
    <source>
        <dbReference type="SAM" id="Coils"/>
    </source>
</evidence>
<organism evidence="3 4">
    <name type="scientific">Mucuna pruriens</name>
    <name type="common">Velvet bean</name>
    <name type="synonym">Dolichos pruriens</name>
    <dbReference type="NCBI Taxonomy" id="157652"/>
    <lineage>
        <taxon>Eukaryota</taxon>
        <taxon>Viridiplantae</taxon>
        <taxon>Streptophyta</taxon>
        <taxon>Embryophyta</taxon>
        <taxon>Tracheophyta</taxon>
        <taxon>Spermatophyta</taxon>
        <taxon>Magnoliopsida</taxon>
        <taxon>eudicotyledons</taxon>
        <taxon>Gunneridae</taxon>
        <taxon>Pentapetalae</taxon>
        <taxon>rosids</taxon>
        <taxon>fabids</taxon>
        <taxon>Fabales</taxon>
        <taxon>Fabaceae</taxon>
        <taxon>Papilionoideae</taxon>
        <taxon>50 kb inversion clade</taxon>
        <taxon>NPAAA clade</taxon>
        <taxon>indigoferoid/millettioid clade</taxon>
        <taxon>Phaseoleae</taxon>
        <taxon>Mucuna</taxon>
    </lineage>
</organism>
<dbReference type="Proteomes" id="UP000257109">
    <property type="component" value="Unassembled WGS sequence"/>
</dbReference>
<comment type="caution">
    <text evidence="3">The sequence shown here is derived from an EMBL/GenBank/DDBJ whole genome shotgun (WGS) entry which is preliminary data.</text>
</comment>
<keyword evidence="4" id="KW-1185">Reference proteome</keyword>
<name>A0A371GY61_MUCPR</name>
<evidence type="ECO:0000259" key="2">
    <source>
        <dbReference type="SMART" id="SM00451"/>
    </source>
</evidence>
<gene>
    <name evidence="3" type="primary">Znf385d</name>
    <name evidence="3" type="ORF">CR513_22028</name>
</gene>
<keyword evidence="1" id="KW-0175">Coiled coil</keyword>
<evidence type="ECO:0000313" key="3">
    <source>
        <dbReference type="EMBL" id="RDX95451.1"/>
    </source>
</evidence>
<dbReference type="AlphaFoldDB" id="A0A371GY61"/>
<dbReference type="OrthoDB" id="1436989at2759"/>
<dbReference type="SUPFAM" id="SSF57667">
    <property type="entry name" value="beta-beta-alpha zinc fingers"/>
    <property type="match status" value="2"/>
</dbReference>
<accession>A0A371GY61</accession>
<dbReference type="InterPro" id="IPR036236">
    <property type="entry name" value="Znf_C2H2_sf"/>
</dbReference>
<feature type="domain" description="U1-type" evidence="2">
    <location>
        <begin position="306"/>
        <end position="340"/>
    </location>
</feature>